<feature type="compositionally biased region" description="Basic and acidic residues" evidence="3">
    <location>
        <begin position="531"/>
        <end position="558"/>
    </location>
</feature>
<feature type="region of interest" description="Disordered" evidence="3">
    <location>
        <begin position="360"/>
        <end position="430"/>
    </location>
</feature>
<evidence type="ECO:0000256" key="3">
    <source>
        <dbReference type="SAM" id="MobiDB-lite"/>
    </source>
</evidence>
<dbReference type="AlphaFoldDB" id="A0A8J0TKF2"/>
<dbReference type="GO" id="GO:0000398">
    <property type="term" value="P:mRNA splicing, via spliceosome"/>
    <property type="evidence" value="ECO:0007669"/>
    <property type="project" value="InterPro"/>
</dbReference>
<dbReference type="RefSeq" id="XP_018085863.1">
    <property type="nucleotide sequence ID" value="XM_018230374.2"/>
</dbReference>
<feature type="region of interest" description="Disordered" evidence="3">
    <location>
        <begin position="56"/>
        <end position="79"/>
    </location>
</feature>
<protein>
    <recommendedName>
        <fullName evidence="2">SNW domain-containing protein 1</fullName>
    </recommendedName>
</protein>
<gene>
    <name evidence="6 7" type="primary">snw1.L</name>
</gene>
<dbReference type="PANTHER" id="PTHR12096">
    <property type="entry name" value="NUCLEAR PROTEIN SKIP-RELATED"/>
    <property type="match status" value="1"/>
</dbReference>
<sequence length="564" mass="64533">MHWVCPLRLSLRSLPQYPSCASGKKTTAKMALASFLPAPTQLSQDQLEAEEKLRAQKSRQTALVASRREPPPYGHRKGWIPRSLEDFGDGGAFPEIHVAQYPLDMGRKKKMSNALAVQVDAEGKIKYDSIARQGQSKDKVVFSKYTDLLPKEVMDEDDPELQRPDEEAIKELTEKTRQALEKSVSQKIAAAMPVRAADKLAPAQYIRYTPSQQGVAFNSGAKQRVIRMVEMQKDPMEPPRFKSNKKIPHGPPSPPAPVMQSPSRKMTVKEQQEWRIPPCISNWKNAKGYTIPLDKRLAADGRGLQTVHINENFAKLAEALYIADRKAREAVEMRAQVERKMAQKEKEKKEEKLRELAQIARERRAGIKSHTDKEDGEAREREEIRHERRKDRQHERNLSRAAPDKRSKLQRNEERDISEQIALGIPNQRASSEIQYDQRLFNQSRGMDSGFAGGEDEVYNVYDQPWLGNKKLAQNIYRPSKNTDNDVYGDDLDTLVKTNRFVPDKDFSGADRRQRHEGPVQFEEDPFGLDKFLEEAKQHGGSKRPSDSGRAKDHDHDMKKRRKE</sequence>
<comment type="function">
    <text evidence="2">Involved in pre-mRNA splicing.</text>
</comment>
<dbReference type="Proteomes" id="UP000186698">
    <property type="component" value="Chromosome 8L"/>
</dbReference>
<keyword evidence="2" id="KW-0539">Nucleus</keyword>
<comment type="similarity">
    <text evidence="1 2">Belongs to the SNW family.</text>
</comment>
<name>A0A8J0TKF2_XENLA</name>
<dbReference type="GeneID" id="108698691"/>
<evidence type="ECO:0000313" key="6">
    <source>
        <dbReference type="RefSeq" id="XP_018085863.1"/>
    </source>
</evidence>
<feature type="compositionally biased region" description="Basic and acidic residues" evidence="3">
    <location>
        <begin position="503"/>
        <end position="518"/>
    </location>
</feature>
<feature type="domain" description="SKI-interacting protein SKIP SNW" evidence="4">
    <location>
        <begin position="204"/>
        <end position="364"/>
    </location>
</feature>
<dbReference type="InterPro" id="IPR017862">
    <property type="entry name" value="SKI-int_prot_SKIP"/>
</dbReference>
<keyword evidence="2" id="KW-0507">mRNA processing</keyword>
<comment type="subunit">
    <text evidence="2">Identified in the spliceosome C complex.</text>
</comment>
<evidence type="ECO:0000313" key="7">
    <source>
        <dbReference type="Xenbase" id="XB-GENE-17337051"/>
    </source>
</evidence>
<proteinExistence type="inferred from homology"/>
<comment type="subcellular location">
    <subcellularLocation>
        <location evidence="2">Nucleus</location>
    </subcellularLocation>
</comment>
<keyword evidence="2" id="KW-0747">Spliceosome</keyword>
<evidence type="ECO:0000256" key="1">
    <source>
        <dbReference type="ARBA" id="ARBA00010197"/>
    </source>
</evidence>
<feature type="compositionally biased region" description="Basic and acidic residues" evidence="3">
    <location>
        <begin position="360"/>
        <end position="418"/>
    </location>
</feature>
<evidence type="ECO:0000259" key="4">
    <source>
        <dbReference type="Pfam" id="PF02731"/>
    </source>
</evidence>
<dbReference type="InterPro" id="IPR004015">
    <property type="entry name" value="SKI-int_prot_SKIP_SNW-dom"/>
</dbReference>
<dbReference type="GO" id="GO:0005681">
    <property type="term" value="C:spliceosomal complex"/>
    <property type="evidence" value="ECO:0007669"/>
    <property type="project" value="UniProtKB-UniRule"/>
</dbReference>
<organism evidence="5 6">
    <name type="scientific">Xenopus laevis</name>
    <name type="common">African clawed frog</name>
    <dbReference type="NCBI Taxonomy" id="8355"/>
    <lineage>
        <taxon>Eukaryota</taxon>
        <taxon>Metazoa</taxon>
        <taxon>Chordata</taxon>
        <taxon>Craniata</taxon>
        <taxon>Vertebrata</taxon>
        <taxon>Euteleostomi</taxon>
        <taxon>Amphibia</taxon>
        <taxon>Batrachia</taxon>
        <taxon>Anura</taxon>
        <taxon>Pipoidea</taxon>
        <taxon>Pipidae</taxon>
        <taxon>Xenopodinae</taxon>
        <taxon>Xenopus</taxon>
        <taxon>Xenopus</taxon>
    </lineage>
</organism>
<dbReference type="KEGG" id="xla:108698691"/>
<dbReference type="Pfam" id="PF02731">
    <property type="entry name" value="SKIP_SNW"/>
    <property type="match status" value="1"/>
</dbReference>
<dbReference type="OrthoDB" id="666364at2759"/>
<keyword evidence="5" id="KW-1185">Reference proteome</keyword>
<accession>A0A8J0TKF2</accession>
<reference evidence="6" key="1">
    <citation type="submission" date="2025-08" db="UniProtKB">
        <authorList>
            <consortium name="RefSeq"/>
        </authorList>
    </citation>
    <scope>IDENTIFICATION</scope>
    <source>
        <strain evidence="6">J_2021</strain>
        <tissue evidence="6">Erythrocytes</tissue>
    </source>
</reference>
<dbReference type="CTD" id="108698691"/>
<feature type="region of interest" description="Disordered" evidence="3">
    <location>
        <begin position="235"/>
        <end position="262"/>
    </location>
</feature>
<dbReference type="AGR" id="Xenbase:XB-GENE-17337051"/>
<feature type="region of interest" description="Disordered" evidence="3">
    <location>
        <begin position="503"/>
        <end position="564"/>
    </location>
</feature>
<dbReference type="Xenbase" id="XB-GENE-17337051">
    <property type="gene designation" value="snw1.L"/>
</dbReference>
<evidence type="ECO:0000313" key="5">
    <source>
        <dbReference type="Proteomes" id="UP000186698"/>
    </source>
</evidence>
<keyword evidence="2" id="KW-0508">mRNA splicing</keyword>
<evidence type="ECO:0000256" key="2">
    <source>
        <dbReference type="RuleBase" id="RU367140"/>
    </source>
</evidence>